<sequence length="128" mass="14796">IFASHEFRRELEFELSKELVKMIEMRTPYKVVQDRTRADTELRGEIIDLRSPVLAEDVRSDSPIAMEVAVSCWFEWKDLRTGEMLAQRSNLQASTSYAIAIGETLDSATTEALRRLAERIVEAMEKDW</sequence>
<comment type="caution">
    <text evidence="1">The sequence shown here is derived from an EMBL/GenBank/DDBJ whole genome shotgun (WGS) entry which is preliminary data.</text>
</comment>
<accession>X1E8M3</accession>
<feature type="non-terminal residue" evidence="1">
    <location>
        <position position="1"/>
    </location>
</feature>
<name>X1E8M3_9ZZZZ</name>
<evidence type="ECO:0000313" key="1">
    <source>
        <dbReference type="EMBL" id="GAH29636.1"/>
    </source>
</evidence>
<evidence type="ECO:0008006" key="2">
    <source>
        <dbReference type="Google" id="ProtNLM"/>
    </source>
</evidence>
<protein>
    <recommendedName>
        <fullName evidence="2">ABC-type transport auxiliary lipoprotein component domain-containing protein</fullName>
    </recommendedName>
</protein>
<dbReference type="AlphaFoldDB" id="X1E8M3"/>
<organism evidence="1">
    <name type="scientific">marine sediment metagenome</name>
    <dbReference type="NCBI Taxonomy" id="412755"/>
    <lineage>
        <taxon>unclassified sequences</taxon>
        <taxon>metagenomes</taxon>
        <taxon>ecological metagenomes</taxon>
    </lineage>
</organism>
<reference evidence="1" key="1">
    <citation type="journal article" date="2014" name="Front. Microbiol.">
        <title>High frequency of phylogenetically diverse reductive dehalogenase-homologous genes in deep subseafloor sedimentary metagenomes.</title>
        <authorList>
            <person name="Kawai M."/>
            <person name="Futagami T."/>
            <person name="Toyoda A."/>
            <person name="Takaki Y."/>
            <person name="Nishi S."/>
            <person name="Hori S."/>
            <person name="Arai W."/>
            <person name="Tsubouchi T."/>
            <person name="Morono Y."/>
            <person name="Uchiyama I."/>
            <person name="Ito T."/>
            <person name="Fujiyama A."/>
            <person name="Inagaki F."/>
            <person name="Takami H."/>
        </authorList>
    </citation>
    <scope>NUCLEOTIDE SEQUENCE</scope>
    <source>
        <strain evidence="1">Expedition CK06-06</strain>
    </source>
</reference>
<gene>
    <name evidence="1" type="ORF">S03H2_03172</name>
</gene>
<proteinExistence type="predicted"/>
<dbReference type="EMBL" id="BARU01001145">
    <property type="protein sequence ID" value="GAH29636.1"/>
    <property type="molecule type" value="Genomic_DNA"/>
</dbReference>